<evidence type="ECO:0000256" key="4">
    <source>
        <dbReference type="ARBA" id="ARBA00022801"/>
    </source>
</evidence>
<dbReference type="GO" id="GO:0004526">
    <property type="term" value="F:ribonuclease P activity"/>
    <property type="evidence" value="ECO:0007669"/>
    <property type="project" value="InterPro"/>
</dbReference>
<dbReference type="Pfam" id="PF00825">
    <property type="entry name" value="Ribonuclease_P"/>
    <property type="match status" value="1"/>
</dbReference>
<dbReference type="Proteomes" id="UP001238179">
    <property type="component" value="Chromosome"/>
</dbReference>
<dbReference type="RefSeq" id="WP_394366773.1">
    <property type="nucleotide sequence ID" value="NZ_AP027080.1"/>
</dbReference>
<accession>A0AA48GL21</accession>
<dbReference type="EMBL" id="AP027080">
    <property type="protein sequence ID" value="BDU75041.1"/>
    <property type="molecule type" value="Genomic_DNA"/>
</dbReference>
<dbReference type="InterPro" id="IPR020568">
    <property type="entry name" value="Ribosomal_Su5_D2-typ_SF"/>
</dbReference>
<protein>
    <submittedName>
        <fullName evidence="6">Uncharacterized protein</fullName>
    </submittedName>
</protein>
<dbReference type="AlphaFoldDB" id="A0AA48GL21"/>
<sequence length="122" mass="13950">MRVAGTYRVVRRQDHAVPEVAPRPLLGKEQALDVRVWRTAVGVEPMLLVNASRKQGRAVQRNRFRRRVRMAFLHVLREQPALGGSLGVVWVRPARSAKKGCPFSYLEIVGQLRLALSRWESR</sequence>
<keyword evidence="7" id="KW-1185">Reference proteome</keyword>
<reference evidence="7" key="1">
    <citation type="journal article" date="2023" name="Int. J. Syst. Evol. Microbiol.">
        <title>Mesoterricola silvestris gen. nov., sp. nov., Mesoterricola sediminis sp. nov., Geothrix oryzae sp. nov., Geothrix edaphica sp. nov., Geothrix rubra sp. nov., and Geothrix limicola sp. nov., six novel members of Acidobacteriota isolated from soils.</title>
        <authorList>
            <person name="Itoh H."/>
            <person name="Sugisawa Y."/>
            <person name="Mise K."/>
            <person name="Xu Z."/>
            <person name="Kuniyasu M."/>
            <person name="Ushijima N."/>
            <person name="Kawano K."/>
            <person name="Kobayashi E."/>
            <person name="Shiratori Y."/>
            <person name="Masuda Y."/>
            <person name="Senoo K."/>
        </authorList>
    </citation>
    <scope>NUCLEOTIDE SEQUENCE [LARGE SCALE GENOMIC DNA]</scope>
    <source>
        <strain evidence="7">W79</strain>
    </source>
</reference>
<keyword evidence="5" id="KW-0694">RNA-binding</keyword>
<dbReference type="KEGG" id="msil:METEAL_42150"/>
<dbReference type="SUPFAM" id="SSF54211">
    <property type="entry name" value="Ribosomal protein S5 domain 2-like"/>
    <property type="match status" value="1"/>
</dbReference>
<name>A0AA48GL21_9BACT</name>
<dbReference type="Gene3D" id="3.30.230.10">
    <property type="match status" value="1"/>
</dbReference>
<dbReference type="GO" id="GO:0000049">
    <property type="term" value="F:tRNA binding"/>
    <property type="evidence" value="ECO:0007669"/>
    <property type="project" value="InterPro"/>
</dbReference>
<keyword evidence="1" id="KW-0819">tRNA processing</keyword>
<dbReference type="InterPro" id="IPR014721">
    <property type="entry name" value="Ribsml_uS5_D2-typ_fold_subgr"/>
</dbReference>
<gene>
    <name evidence="6" type="ORF">METEAL_42150</name>
</gene>
<keyword evidence="2" id="KW-0540">Nuclease</keyword>
<organism evidence="6 7">
    <name type="scientific">Mesoterricola silvestris</name>
    <dbReference type="NCBI Taxonomy" id="2927979"/>
    <lineage>
        <taxon>Bacteria</taxon>
        <taxon>Pseudomonadati</taxon>
        <taxon>Acidobacteriota</taxon>
        <taxon>Holophagae</taxon>
        <taxon>Holophagales</taxon>
        <taxon>Holophagaceae</taxon>
        <taxon>Mesoterricola</taxon>
    </lineage>
</organism>
<dbReference type="GO" id="GO:0008033">
    <property type="term" value="P:tRNA processing"/>
    <property type="evidence" value="ECO:0007669"/>
    <property type="project" value="UniProtKB-KW"/>
</dbReference>
<evidence type="ECO:0000313" key="7">
    <source>
        <dbReference type="Proteomes" id="UP001238179"/>
    </source>
</evidence>
<keyword evidence="4" id="KW-0378">Hydrolase</keyword>
<evidence type="ECO:0000256" key="1">
    <source>
        <dbReference type="ARBA" id="ARBA00022694"/>
    </source>
</evidence>
<evidence type="ECO:0000313" key="6">
    <source>
        <dbReference type="EMBL" id="BDU75041.1"/>
    </source>
</evidence>
<evidence type="ECO:0000256" key="5">
    <source>
        <dbReference type="ARBA" id="ARBA00022884"/>
    </source>
</evidence>
<evidence type="ECO:0000256" key="2">
    <source>
        <dbReference type="ARBA" id="ARBA00022722"/>
    </source>
</evidence>
<evidence type="ECO:0000256" key="3">
    <source>
        <dbReference type="ARBA" id="ARBA00022759"/>
    </source>
</evidence>
<dbReference type="InterPro" id="IPR000100">
    <property type="entry name" value="RNase_P"/>
</dbReference>
<keyword evidence="3" id="KW-0255">Endonuclease</keyword>
<proteinExistence type="predicted"/>